<gene>
    <name evidence="4" type="ORF">NPX13_g6422</name>
</gene>
<proteinExistence type="predicted"/>
<evidence type="ECO:0000259" key="3">
    <source>
        <dbReference type="Pfam" id="PF12770"/>
    </source>
</evidence>
<evidence type="ECO:0000256" key="1">
    <source>
        <dbReference type="SAM" id="Coils"/>
    </source>
</evidence>
<evidence type="ECO:0000256" key="2">
    <source>
        <dbReference type="SAM" id="MobiDB-lite"/>
    </source>
</evidence>
<organism evidence="4 5">
    <name type="scientific">Xylaria arbuscula</name>
    <dbReference type="NCBI Taxonomy" id="114810"/>
    <lineage>
        <taxon>Eukaryota</taxon>
        <taxon>Fungi</taxon>
        <taxon>Dikarya</taxon>
        <taxon>Ascomycota</taxon>
        <taxon>Pezizomycotina</taxon>
        <taxon>Sordariomycetes</taxon>
        <taxon>Xylariomycetidae</taxon>
        <taxon>Xylariales</taxon>
        <taxon>Xylariaceae</taxon>
        <taxon>Xylaria</taxon>
    </lineage>
</organism>
<dbReference type="Pfam" id="PF12770">
    <property type="entry name" value="CHAT"/>
    <property type="match status" value="1"/>
</dbReference>
<dbReference type="Proteomes" id="UP001148614">
    <property type="component" value="Unassembled WGS sequence"/>
</dbReference>
<reference evidence="4" key="1">
    <citation type="submission" date="2022-07" db="EMBL/GenBank/DDBJ databases">
        <title>Genome Sequence of Xylaria arbuscula.</title>
        <authorList>
            <person name="Buettner E."/>
        </authorList>
    </citation>
    <scope>NUCLEOTIDE SEQUENCE</scope>
    <source>
        <strain evidence="4">VT107</strain>
    </source>
</reference>
<accession>A0A9W8NCJ8</accession>
<dbReference type="Gene3D" id="1.25.40.10">
    <property type="entry name" value="Tetratricopeptide repeat domain"/>
    <property type="match status" value="1"/>
</dbReference>
<dbReference type="VEuPathDB" id="FungiDB:F4678DRAFT_413442"/>
<feature type="coiled-coil region" evidence="1">
    <location>
        <begin position="411"/>
        <end position="438"/>
    </location>
</feature>
<feature type="region of interest" description="Disordered" evidence="2">
    <location>
        <begin position="823"/>
        <end position="854"/>
    </location>
</feature>
<protein>
    <recommendedName>
        <fullName evidence="3">CHAT domain-containing protein</fullName>
    </recommendedName>
</protein>
<dbReference type="InterPro" id="IPR024983">
    <property type="entry name" value="CHAT_dom"/>
</dbReference>
<comment type="caution">
    <text evidence="4">The sequence shown here is derived from an EMBL/GenBank/DDBJ whole genome shotgun (WGS) entry which is preliminary data.</text>
</comment>
<evidence type="ECO:0000313" key="5">
    <source>
        <dbReference type="Proteomes" id="UP001148614"/>
    </source>
</evidence>
<dbReference type="InterPro" id="IPR011990">
    <property type="entry name" value="TPR-like_helical_dom_sf"/>
</dbReference>
<keyword evidence="1" id="KW-0175">Coiled coil</keyword>
<feature type="domain" description="CHAT" evidence="3">
    <location>
        <begin position="542"/>
        <end position="791"/>
    </location>
</feature>
<sequence>MDLTSPAIAQRLSEIPHGDFDWSKSTFTDLSDTPTSGVDKHIREAIDILSRPVGQQPNSRTLEYLVDGLKCRFERYNDLGTINLAVQCAKQAVQHTPEDRISYRRRLSSLGDCLRCRHFARSLRTLFRVEAAEDLSQAMSDINEAVEIQTKVLESTPEDDPYRLSYMHDLAKSLYDRASSISKVVWSQSFDAKRHVRRNLRPQIQADLEKARSLAKDSLELNTAGAVHKSRSAILYTLALTLILKSDRTGNKSSLKEALEALRGAVEAAPEHSPNKGIYLNELGRQAFGLWTKSHEEALYLESISCLDQAVRHEYTAPSIRVAVANTLLFFFYDEMVFDVASIGVSLIPKITPRWLGSSDRQIALSRVFNVPVNTVALAMEAGKDALTAIRLLEQGYGALNRSLLYRRFDLANLRSTHEELAERFEFLQEELVRSKSTENRDWSIDELRRTQRLYAASNELDALIDEIGGLPGFEHLSGELDDASIKAVALRGPIAVINVSAHRCDALLIQKHKTSSLRLVGLDEDQLEELLMSHQEGSIETLEWLWETVANPILNALGFSSPPQDGNWSRVWWIPTAPLNRFPLHAAGVHGTSNTVMDRVVSSYSSSIQSLMAGRHARSQSSDAIKATLVSMNTTPGGTPLPFAREEVNVLRDRCEALSLKAIEPGTLKSDVLSHIRDSCIFHFAGHGYTDEFDPGQSHLRLRDWEENPMTLNELFELNLHKNPPFFAYLSACGTGRVDEGRFMNENLHLINSFQLAGFRHVIGTLWEVNDRACVDMSRATYDSIIANGGLSDFSVSYGLHSATRALRDRWLEENRISSRKSERAGSSRVRVPVHTTPGLQDENGEDDVPIRDPRDIVSVDELDDSDTSVMTPARWIPYVHFGP</sequence>
<name>A0A9W8NCJ8_9PEZI</name>
<evidence type="ECO:0000313" key="4">
    <source>
        <dbReference type="EMBL" id="KAJ3568431.1"/>
    </source>
</evidence>
<dbReference type="EMBL" id="JANPWZ010001137">
    <property type="protein sequence ID" value="KAJ3568431.1"/>
    <property type="molecule type" value="Genomic_DNA"/>
</dbReference>
<dbReference type="AlphaFoldDB" id="A0A9W8NCJ8"/>
<keyword evidence="5" id="KW-1185">Reference proteome</keyword>